<feature type="transmembrane region" description="Helical" evidence="1">
    <location>
        <begin position="20"/>
        <end position="39"/>
    </location>
</feature>
<dbReference type="AlphaFoldDB" id="A0AAV7BD13"/>
<proteinExistence type="predicted"/>
<protein>
    <submittedName>
        <fullName evidence="2">Uncharacterized protein</fullName>
    </submittedName>
</protein>
<keyword evidence="1" id="KW-0812">Transmembrane</keyword>
<dbReference type="PROSITE" id="PS51257">
    <property type="entry name" value="PROKAR_LIPOPROTEIN"/>
    <property type="match status" value="1"/>
</dbReference>
<organism evidence="2 3">
    <name type="scientific">Engystomops pustulosus</name>
    <name type="common">Tungara frog</name>
    <name type="synonym">Physalaemus pustulosus</name>
    <dbReference type="NCBI Taxonomy" id="76066"/>
    <lineage>
        <taxon>Eukaryota</taxon>
        <taxon>Metazoa</taxon>
        <taxon>Chordata</taxon>
        <taxon>Craniata</taxon>
        <taxon>Vertebrata</taxon>
        <taxon>Euteleostomi</taxon>
        <taxon>Amphibia</taxon>
        <taxon>Batrachia</taxon>
        <taxon>Anura</taxon>
        <taxon>Neobatrachia</taxon>
        <taxon>Hyloidea</taxon>
        <taxon>Leptodactylidae</taxon>
        <taxon>Leiuperinae</taxon>
        <taxon>Engystomops</taxon>
    </lineage>
</organism>
<accession>A0AAV7BD13</accession>
<evidence type="ECO:0000313" key="3">
    <source>
        <dbReference type="Proteomes" id="UP000824782"/>
    </source>
</evidence>
<dbReference type="Proteomes" id="UP000824782">
    <property type="component" value="Unassembled WGS sequence"/>
</dbReference>
<name>A0AAV7BD13_ENGPU</name>
<evidence type="ECO:0000256" key="1">
    <source>
        <dbReference type="SAM" id="Phobius"/>
    </source>
</evidence>
<keyword evidence="3" id="KW-1185">Reference proteome</keyword>
<keyword evidence="1" id="KW-1133">Transmembrane helix</keyword>
<dbReference type="EMBL" id="WNYA01000005">
    <property type="protein sequence ID" value="KAG8570337.1"/>
    <property type="molecule type" value="Genomic_DNA"/>
</dbReference>
<comment type="caution">
    <text evidence="2">The sequence shown here is derived from an EMBL/GenBank/DDBJ whole genome shotgun (WGS) entry which is preliminary data.</text>
</comment>
<sequence length="69" mass="7773">MRRARCFSEWTLRSLNRCSIAGIYFLLSCAVNGGSRAVFRLSGIRRIRTCSWSARADLLLYPPSAACML</sequence>
<keyword evidence="1" id="KW-0472">Membrane</keyword>
<evidence type="ECO:0000313" key="2">
    <source>
        <dbReference type="EMBL" id="KAG8570337.1"/>
    </source>
</evidence>
<gene>
    <name evidence="2" type="ORF">GDO81_011221</name>
</gene>
<reference evidence="2" key="1">
    <citation type="thesis" date="2020" institute="ProQuest LLC" country="789 East Eisenhower Parkway, Ann Arbor, MI, USA">
        <title>Comparative Genomics and Chromosome Evolution.</title>
        <authorList>
            <person name="Mudd A.B."/>
        </authorList>
    </citation>
    <scope>NUCLEOTIDE SEQUENCE</scope>
    <source>
        <strain evidence="2">237g6f4</strain>
        <tissue evidence="2">Blood</tissue>
    </source>
</reference>